<comment type="subunit">
    <text evidence="11">Component of the TIM23 complex.</text>
</comment>
<accession>A0A9W4IN91</accession>
<feature type="transmembrane region" description="Helical" evidence="11">
    <location>
        <begin position="104"/>
        <end position="125"/>
    </location>
</feature>
<comment type="subcellular location">
    <subcellularLocation>
        <location evidence="1 11">Mitochondrion inner membrane</location>
        <topology evidence="1 11">Single-pass membrane protein</topology>
    </subcellularLocation>
</comment>
<evidence type="ECO:0000256" key="2">
    <source>
        <dbReference type="ARBA" id="ARBA00010867"/>
    </source>
</evidence>
<evidence type="ECO:0000256" key="8">
    <source>
        <dbReference type="ARBA" id="ARBA00023128"/>
    </source>
</evidence>
<dbReference type="PANTHER" id="PTHR13032">
    <property type="entry name" value="MITOCHONDRIAL IMPORT INNER MEMBRANE TRANSLOCASE SUBUNIT TIM21"/>
    <property type="match status" value="1"/>
</dbReference>
<keyword evidence="5 11" id="KW-0999">Mitochondrion inner membrane</keyword>
<evidence type="ECO:0000256" key="6">
    <source>
        <dbReference type="ARBA" id="ARBA00022946"/>
    </source>
</evidence>
<proteinExistence type="inferred from homology"/>
<comment type="function">
    <text evidence="10">Essential component of the TIM23 complex, a complex that mediates the translocation of transit peptide-containing proteins across the mitochondrial inner membrane. Required to keep the TOM and the TIM23 complexes in close contact. At some point, it is released from the TOM23 complex to allow protein translocation into the mitochondrial matrix.</text>
</comment>
<keyword evidence="11" id="KW-0813">Transport</keyword>
<dbReference type="GO" id="GO:0005744">
    <property type="term" value="C:TIM23 mitochondrial import inner membrane translocase complex"/>
    <property type="evidence" value="ECO:0007669"/>
    <property type="project" value="UniProtKB-UniRule"/>
</dbReference>
<evidence type="ECO:0000256" key="3">
    <source>
        <dbReference type="ARBA" id="ARBA00020726"/>
    </source>
</evidence>
<keyword evidence="6" id="KW-0809">Transit peptide</keyword>
<dbReference type="Pfam" id="PF08294">
    <property type="entry name" value="TIM21"/>
    <property type="match status" value="1"/>
</dbReference>
<dbReference type="PANTHER" id="PTHR13032:SF6">
    <property type="entry name" value="MITOCHONDRIAL IMPORT INNER MEMBRANE TRANSLOCASE SUBUNIT TIM21"/>
    <property type="match status" value="1"/>
</dbReference>
<dbReference type="AlphaFoldDB" id="A0A9W4IN91"/>
<dbReference type="Proteomes" id="UP001153461">
    <property type="component" value="Unassembled WGS sequence"/>
</dbReference>
<name>A0A9W4IN91_PENNA</name>
<gene>
    <name evidence="12" type="ORF">PNAL_LOCUS10754</name>
</gene>
<evidence type="ECO:0000256" key="10">
    <source>
        <dbReference type="ARBA" id="ARBA00060204"/>
    </source>
</evidence>
<evidence type="ECO:0000256" key="11">
    <source>
        <dbReference type="RuleBase" id="RU367142"/>
    </source>
</evidence>
<dbReference type="OrthoDB" id="436405at2759"/>
<protein>
    <recommendedName>
        <fullName evidence="3 11">Mitochondrial import inner membrane translocase subunit Tim21</fullName>
    </recommendedName>
</protein>
<dbReference type="Gene3D" id="3.10.450.320">
    <property type="entry name" value="Mitochondrial import inner membrane translocase subunit Tim21"/>
    <property type="match status" value="1"/>
</dbReference>
<dbReference type="InterPro" id="IPR013261">
    <property type="entry name" value="Tim21"/>
</dbReference>
<evidence type="ECO:0000256" key="1">
    <source>
        <dbReference type="ARBA" id="ARBA00004434"/>
    </source>
</evidence>
<keyword evidence="7 11" id="KW-1133">Transmembrane helix</keyword>
<keyword evidence="11" id="KW-0653">Protein transport</keyword>
<evidence type="ECO:0000256" key="4">
    <source>
        <dbReference type="ARBA" id="ARBA00022692"/>
    </source>
</evidence>
<evidence type="ECO:0000256" key="9">
    <source>
        <dbReference type="ARBA" id="ARBA00023136"/>
    </source>
</evidence>
<keyword evidence="9 11" id="KW-0472">Membrane</keyword>
<evidence type="ECO:0000313" key="12">
    <source>
        <dbReference type="EMBL" id="CAG8337471.1"/>
    </source>
</evidence>
<dbReference type="FunFam" id="3.10.450.320:FF:000002">
    <property type="entry name" value="Mitochondrial import inner membrane translocase subunit tim21"/>
    <property type="match status" value="1"/>
</dbReference>
<evidence type="ECO:0000313" key="13">
    <source>
        <dbReference type="Proteomes" id="UP001153461"/>
    </source>
</evidence>
<evidence type="ECO:0000256" key="5">
    <source>
        <dbReference type="ARBA" id="ARBA00022792"/>
    </source>
</evidence>
<keyword evidence="4 11" id="KW-0812">Transmembrane</keyword>
<keyword evidence="11" id="KW-0811">Translocation</keyword>
<organism evidence="12 13">
    <name type="scientific">Penicillium nalgiovense</name>
    <dbReference type="NCBI Taxonomy" id="60175"/>
    <lineage>
        <taxon>Eukaryota</taxon>
        <taxon>Fungi</taxon>
        <taxon>Dikarya</taxon>
        <taxon>Ascomycota</taxon>
        <taxon>Pezizomycotina</taxon>
        <taxon>Eurotiomycetes</taxon>
        <taxon>Eurotiomycetidae</taxon>
        <taxon>Eurotiales</taxon>
        <taxon>Aspergillaceae</taxon>
        <taxon>Penicillium</taxon>
    </lineage>
</organism>
<dbReference type="EMBL" id="CAJVNV010000645">
    <property type="protein sequence ID" value="CAG8337471.1"/>
    <property type="molecule type" value="Genomic_DNA"/>
</dbReference>
<comment type="similarity">
    <text evidence="2 11">Belongs to the TIM21 family.</text>
</comment>
<dbReference type="InterPro" id="IPR038552">
    <property type="entry name" value="Tim21_IMS_sf"/>
</dbReference>
<evidence type="ECO:0000256" key="7">
    <source>
        <dbReference type="ARBA" id="ARBA00022989"/>
    </source>
</evidence>
<sequence>MIESGIRLRYSSSLRYARSWSFTMRSIKLRALSRPSPASLALYSSPRIQTQISRLYATQSNIGNGPQTTSSRKKSITVLSDDGRVQWGDLSRGEKVARATQQSFNFVIVLAGAVLTGGVFTLFYLEVLSPNSKTWQFETAVGRIKDDPECIKLLGDRREIKAYGEQTSSRWARNKPIASSTEKDRLGREHLRMHFHVEGPLNSGVVVVHMMKPLDKSNFEYQLLALDVKGHPRIVLEKASEKANVTSALKLFGIQWR</sequence>
<keyword evidence="8 11" id="KW-0496">Mitochondrion</keyword>
<dbReference type="GO" id="GO:0030150">
    <property type="term" value="P:protein import into mitochondrial matrix"/>
    <property type="evidence" value="ECO:0007669"/>
    <property type="project" value="UniProtKB-UniRule"/>
</dbReference>
<comment type="caution">
    <text evidence="12">The sequence shown here is derived from an EMBL/GenBank/DDBJ whole genome shotgun (WGS) entry which is preliminary data.</text>
</comment>
<reference evidence="12" key="1">
    <citation type="submission" date="2021-07" db="EMBL/GenBank/DDBJ databases">
        <authorList>
            <person name="Branca A.L. A."/>
        </authorList>
    </citation>
    <scope>NUCLEOTIDE SEQUENCE</scope>
</reference>